<name>A0ABV5W384_9BACL</name>
<dbReference type="CDD" id="cd09620">
    <property type="entry name" value="CBM9_like_3"/>
    <property type="match status" value="1"/>
</dbReference>
<feature type="domain" description="Carbohydrate-binding" evidence="1">
    <location>
        <begin position="15"/>
        <end position="197"/>
    </location>
</feature>
<evidence type="ECO:0000313" key="3">
    <source>
        <dbReference type="Proteomes" id="UP001589619"/>
    </source>
</evidence>
<dbReference type="InterPro" id="IPR010502">
    <property type="entry name" value="Carb-bd_dom_fam9"/>
</dbReference>
<organism evidence="2 3">
    <name type="scientific">Paenibacillus hodogayensis</name>
    <dbReference type="NCBI Taxonomy" id="279208"/>
    <lineage>
        <taxon>Bacteria</taxon>
        <taxon>Bacillati</taxon>
        <taxon>Bacillota</taxon>
        <taxon>Bacilli</taxon>
        <taxon>Bacillales</taxon>
        <taxon>Paenibacillaceae</taxon>
        <taxon>Paenibacillus</taxon>
    </lineage>
</organism>
<dbReference type="EMBL" id="JBHMAG010000017">
    <property type="protein sequence ID" value="MFB9755037.1"/>
    <property type="molecule type" value="Genomic_DNA"/>
</dbReference>
<gene>
    <name evidence="2" type="ORF">ACFFNY_25970</name>
</gene>
<dbReference type="Proteomes" id="UP001589619">
    <property type="component" value="Unassembled WGS sequence"/>
</dbReference>
<proteinExistence type="predicted"/>
<keyword evidence="3" id="KW-1185">Reference proteome</keyword>
<accession>A0ABV5W384</accession>
<dbReference type="Gene3D" id="2.60.40.1190">
    <property type="match status" value="1"/>
</dbReference>
<reference evidence="2 3" key="1">
    <citation type="submission" date="2024-09" db="EMBL/GenBank/DDBJ databases">
        <authorList>
            <person name="Sun Q."/>
            <person name="Mori K."/>
        </authorList>
    </citation>
    <scope>NUCLEOTIDE SEQUENCE [LARGE SCALE GENOMIC DNA]</scope>
    <source>
        <strain evidence="2 3">JCM 12520</strain>
    </source>
</reference>
<dbReference type="RefSeq" id="WP_344909020.1">
    <property type="nucleotide sequence ID" value="NZ_BAAAYO010000007.1"/>
</dbReference>
<comment type="caution">
    <text evidence="2">The sequence shown here is derived from an EMBL/GenBank/DDBJ whole genome shotgun (WGS) entry which is preliminary data.</text>
</comment>
<dbReference type="SUPFAM" id="SSF49344">
    <property type="entry name" value="CBD9-like"/>
    <property type="match status" value="1"/>
</dbReference>
<protein>
    <submittedName>
        <fullName evidence="2">Carbohydrate-binding family 9-like protein</fullName>
    </submittedName>
</protein>
<sequence>MKQPEYRCATVSGPDISWAEIEPIKLGETIDGSAPRLETIVRMCRSADTLYIRFECEDDHVVANFVNRDDPIYQEDVVEIFIDEEGNGTDYKEYEFSPRNVVFDAQIRKEPGQSPQVDVSWDHAGLLSAVAKRDDGRFLYDISLPVAALAKAPDTGARWRINFYRIDDDRAGTRHFWAWSPTGRVNFHSPESFGTVIFE</sequence>
<evidence type="ECO:0000259" key="1">
    <source>
        <dbReference type="Pfam" id="PF06452"/>
    </source>
</evidence>
<evidence type="ECO:0000313" key="2">
    <source>
        <dbReference type="EMBL" id="MFB9755037.1"/>
    </source>
</evidence>
<dbReference type="Pfam" id="PF06452">
    <property type="entry name" value="CBM9_1"/>
    <property type="match status" value="1"/>
</dbReference>